<keyword evidence="1" id="KW-0175">Coiled coil</keyword>
<dbReference type="EMBL" id="ML978987">
    <property type="protein sequence ID" value="KAF1925067.1"/>
    <property type="molecule type" value="Genomic_DNA"/>
</dbReference>
<dbReference type="PANTHER" id="PTHR40135:SF1">
    <property type="entry name" value="MITOCHONDRIAL PHOSPHATE CARRIER PROTEIN"/>
    <property type="match status" value="1"/>
</dbReference>
<dbReference type="PANTHER" id="PTHR40135">
    <property type="entry name" value="MITOCHONDRIAL PHOSPHATE CARRIER PROTEIN"/>
    <property type="match status" value="1"/>
</dbReference>
<protein>
    <recommendedName>
        <fullName evidence="5">Mitochondrial phosphate carrier protein</fullName>
    </recommendedName>
</protein>
<reference evidence="3" key="1">
    <citation type="journal article" date="2020" name="Stud. Mycol.">
        <title>101 Dothideomycetes genomes: a test case for predicting lifestyles and emergence of pathogens.</title>
        <authorList>
            <person name="Haridas S."/>
            <person name="Albert R."/>
            <person name="Binder M."/>
            <person name="Bloem J."/>
            <person name="Labutti K."/>
            <person name="Salamov A."/>
            <person name="Andreopoulos B."/>
            <person name="Baker S."/>
            <person name="Barry K."/>
            <person name="Bills G."/>
            <person name="Bluhm B."/>
            <person name="Cannon C."/>
            <person name="Castanera R."/>
            <person name="Culley D."/>
            <person name="Daum C."/>
            <person name="Ezra D."/>
            <person name="Gonzalez J."/>
            <person name="Henrissat B."/>
            <person name="Kuo A."/>
            <person name="Liang C."/>
            <person name="Lipzen A."/>
            <person name="Lutzoni F."/>
            <person name="Magnuson J."/>
            <person name="Mondo S."/>
            <person name="Nolan M."/>
            <person name="Ohm R."/>
            <person name="Pangilinan J."/>
            <person name="Park H.-J."/>
            <person name="Ramirez L."/>
            <person name="Alfaro M."/>
            <person name="Sun H."/>
            <person name="Tritt A."/>
            <person name="Yoshinaga Y."/>
            <person name="Zwiers L.-H."/>
            <person name="Turgeon B."/>
            <person name="Goodwin S."/>
            <person name="Spatafora J."/>
            <person name="Crous P."/>
            <person name="Grigoriev I."/>
        </authorList>
    </citation>
    <scope>NUCLEOTIDE SEQUENCE</scope>
    <source>
        <strain evidence="3">CBS 183.55</strain>
    </source>
</reference>
<feature type="coiled-coil region" evidence="1">
    <location>
        <begin position="30"/>
        <end position="72"/>
    </location>
</feature>
<dbReference type="RefSeq" id="XP_033445319.1">
    <property type="nucleotide sequence ID" value="XM_033596729.1"/>
</dbReference>
<keyword evidence="2" id="KW-0472">Membrane</keyword>
<gene>
    <name evidence="3" type="ORF">M421DRAFT_70680</name>
</gene>
<proteinExistence type="predicted"/>
<name>A0A6A5RHI9_9PLEO</name>
<evidence type="ECO:0000256" key="1">
    <source>
        <dbReference type="SAM" id="Coils"/>
    </source>
</evidence>
<dbReference type="AlphaFoldDB" id="A0A6A5RHI9"/>
<sequence>MWFTRGFSLTNFVIGTSALSFQVLVLYPWHEQLDEEFKELRREHARLLDETHKQHGLELRRIREQLEELKDQKQGRWWR</sequence>
<feature type="transmembrane region" description="Helical" evidence="2">
    <location>
        <begin position="12"/>
        <end position="29"/>
    </location>
</feature>
<organism evidence="3 4">
    <name type="scientific">Didymella exigua CBS 183.55</name>
    <dbReference type="NCBI Taxonomy" id="1150837"/>
    <lineage>
        <taxon>Eukaryota</taxon>
        <taxon>Fungi</taxon>
        <taxon>Dikarya</taxon>
        <taxon>Ascomycota</taxon>
        <taxon>Pezizomycotina</taxon>
        <taxon>Dothideomycetes</taxon>
        <taxon>Pleosporomycetidae</taxon>
        <taxon>Pleosporales</taxon>
        <taxon>Pleosporineae</taxon>
        <taxon>Didymellaceae</taxon>
        <taxon>Didymella</taxon>
    </lineage>
</organism>
<evidence type="ECO:0000256" key="2">
    <source>
        <dbReference type="SAM" id="Phobius"/>
    </source>
</evidence>
<dbReference type="Proteomes" id="UP000800082">
    <property type="component" value="Unassembled WGS sequence"/>
</dbReference>
<evidence type="ECO:0000313" key="4">
    <source>
        <dbReference type="Proteomes" id="UP000800082"/>
    </source>
</evidence>
<keyword evidence="2" id="KW-0812">Transmembrane</keyword>
<keyword evidence="4" id="KW-1185">Reference proteome</keyword>
<dbReference type="OrthoDB" id="9992270at2759"/>
<accession>A0A6A5RHI9</accession>
<keyword evidence="2" id="KW-1133">Transmembrane helix</keyword>
<dbReference type="GeneID" id="54354396"/>
<evidence type="ECO:0008006" key="5">
    <source>
        <dbReference type="Google" id="ProtNLM"/>
    </source>
</evidence>
<evidence type="ECO:0000313" key="3">
    <source>
        <dbReference type="EMBL" id="KAF1925067.1"/>
    </source>
</evidence>